<dbReference type="SUPFAM" id="SSF49401">
    <property type="entry name" value="Bacterial adhesins"/>
    <property type="match status" value="1"/>
</dbReference>
<dbReference type="Proteomes" id="UP000179588">
    <property type="component" value="Unassembled WGS sequence"/>
</dbReference>
<dbReference type="GO" id="GO:0043709">
    <property type="term" value="P:cell adhesion involved in single-species biofilm formation"/>
    <property type="evidence" value="ECO:0007669"/>
    <property type="project" value="TreeGrafter"/>
</dbReference>
<evidence type="ECO:0000313" key="4">
    <source>
        <dbReference type="Proteomes" id="UP000179588"/>
    </source>
</evidence>
<protein>
    <submittedName>
        <fullName evidence="3">Fimbrial protein</fullName>
    </submittedName>
</protein>
<dbReference type="AlphaFoldDB" id="A0A1S1HTE5"/>
<dbReference type="Pfam" id="PF00419">
    <property type="entry name" value="Fimbrial"/>
    <property type="match status" value="1"/>
</dbReference>
<dbReference type="GO" id="GO:0009289">
    <property type="term" value="C:pilus"/>
    <property type="evidence" value="ECO:0007669"/>
    <property type="project" value="InterPro"/>
</dbReference>
<dbReference type="InterPro" id="IPR008966">
    <property type="entry name" value="Adhesion_dom_sf"/>
</dbReference>
<feature type="signal peptide" evidence="1">
    <location>
        <begin position="1"/>
        <end position="24"/>
    </location>
</feature>
<dbReference type="Gene3D" id="2.60.40.1090">
    <property type="entry name" value="Fimbrial-type adhesion domain"/>
    <property type="match status" value="1"/>
</dbReference>
<dbReference type="InterPro" id="IPR036937">
    <property type="entry name" value="Adhesion_dom_fimbrial_sf"/>
</dbReference>
<evidence type="ECO:0000259" key="2">
    <source>
        <dbReference type="Pfam" id="PF00419"/>
    </source>
</evidence>
<keyword evidence="4" id="KW-1185">Reference proteome</keyword>
<gene>
    <name evidence="3" type="ORF">A3Q29_13400</name>
</gene>
<evidence type="ECO:0000256" key="1">
    <source>
        <dbReference type="SAM" id="SignalP"/>
    </source>
</evidence>
<feature type="domain" description="Fimbrial-type adhesion" evidence="2">
    <location>
        <begin position="39"/>
        <end position="197"/>
    </location>
</feature>
<dbReference type="InterPro" id="IPR050263">
    <property type="entry name" value="Bact_Fimbrial_Adh_Pro"/>
</dbReference>
<evidence type="ECO:0000313" key="3">
    <source>
        <dbReference type="EMBL" id="OHT25525.1"/>
    </source>
</evidence>
<dbReference type="InterPro" id="IPR000259">
    <property type="entry name" value="Adhesion_dom_fimbrial"/>
</dbReference>
<dbReference type="PANTHER" id="PTHR33420">
    <property type="entry name" value="FIMBRIAL SUBUNIT ELFA-RELATED"/>
    <property type="match status" value="1"/>
</dbReference>
<sequence>MVDFHEKALLFCSTMLCVAPPLLAANSDNWQVEGLHGEIHVRGTLTEAPCTLDMASAWQEVSLGDVPAYRLRKPGNQAEPVPFTLLFRDCIRSQGVLYDQRTDTPTWSEMQPIVTVSFVAPADTYFPEMLAVSGISGLALKVTDQQKNTIRLGSRGRPQFLEFPQGQLTYYVTPVRTPEKLSEGHFRAVMDFRVNYD</sequence>
<name>A0A1S1HTE5_PROST</name>
<dbReference type="PANTHER" id="PTHR33420:SF26">
    <property type="entry name" value="FIMBRIAL SUBUNIT"/>
    <property type="match status" value="1"/>
</dbReference>
<keyword evidence="1" id="KW-0732">Signal</keyword>
<organism evidence="3 4">
    <name type="scientific">Providencia stuartii</name>
    <dbReference type="NCBI Taxonomy" id="588"/>
    <lineage>
        <taxon>Bacteria</taxon>
        <taxon>Pseudomonadati</taxon>
        <taxon>Pseudomonadota</taxon>
        <taxon>Gammaproteobacteria</taxon>
        <taxon>Enterobacterales</taxon>
        <taxon>Morganellaceae</taxon>
        <taxon>Providencia</taxon>
    </lineage>
</organism>
<dbReference type="EMBL" id="LVIE01000024">
    <property type="protein sequence ID" value="OHT25525.1"/>
    <property type="molecule type" value="Genomic_DNA"/>
</dbReference>
<accession>A0A1S1HTE5</accession>
<feature type="chain" id="PRO_5010379633" evidence="1">
    <location>
        <begin position="25"/>
        <end position="197"/>
    </location>
</feature>
<reference evidence="3 4" key="1">
    <citation type="submission" date="2016-03" db="EMBL/GenBank/DDBJ databases">
        <title>Genome sequence of Providencia stuartii strain, isolated from the salivary glands of larval Lucilia sericata.</title>
        <authorList>
            <person name="Yuan Y."/>
            <person name="Zhang Y."/>
            <person name="Fu S."/>
            <person name="Crippen T.L."/>
            <person name="Visi D."/>
            <person name="Benbow M.E."/>
            <person name="Allen M."/>
            <person name="Tomberlin J.K."/>
            <person name="Sze S.-H."/>
            <person name="Tarone A.M."/>
        </authorList>
    </citation>
    <scope>NUCLEOTIDE SEQUENCE [LARGE SCALE GENOMIC DNA]</scope>
    <source>
        <strain evidence="3 4">Crippen</strain>
    </source>
</reference>
<proteinExistence type="predicted"/>
<comment type="caution">
    <text evidence="3">The sequence shown here is derived from an EMBL/GenBank/DDBJ whole genome shotgun (WGS) entry which is preliminary data.</text>
</comment>